<name>A0A839IV48_9GAMM</name>
<comment type="caution">
    <text evidence="7">The sequence shown here is derived from an EMBL/GenBank/DDBJ whole genome shotgun (WGS) entry which is preliminary data.</text>
</comment>
<dbReference type="InterPro" id="IPR013216">
    <property type="entry name" value="Methyltransf_11"/>
</dbReference>
<feature type="compositionally biased region" description="Basic and acidic residues" evidence="5">
    <location>
        <begin position="231"/>
        <end position="241"/>
    </location>
</feature>
<feature type="region of interest" description="Disordered" evidence="5">
    <location>
        <begin position="229"/>
        <end position="250"/>
    </location>
</feature>
<evidence type="ECO:0000313" key="7">
    <source>
        <dbReference type="EMBL" id="MBB1488841.1"/>
    </source>
</evidence>
<protein>
    <submittedName>
        <fullName evidence="7">Class I SAM-dependent methyltransferase</fullName>
    </submittedName>
</protein>
<keyword evidence="8" id="KW-1185">Reference proteome</keyword>
<evidence type="ECO:0000256" key="1">
    <source>
        <dbReference type="ARBA" id="ARBA00005189"/>
    </source>
</evidence>
<evidence type="ECO:0000256" key="3">
    <source>
        <dbReference type="ARBA" id="ARBA00022679"/>
    </source>
</evidence>
<evidence type="ECO:0000259" key="6">
    <source>
        <dbReference type="Pfam" id="PF08241"/>
    </source>
</evidence>
<keyword evidence="3 7" id="KW-0808">Transferase</keyword>
<sequence>MTPTITDHYQAQQEITLLWEKICQTLNDAEIDIQHITSDLLAPVDQLHTGGRKASIALLEKTSLPSGCSIVEIGAGLGGTARVLADKLNAHVTAVDITPSFSYACQQINQLMHYNSINTVCADACRLDQIESNSQDAVLSQHTIMNIPDKSAVLDTIQRILKPGGQLLLHEIVAGTNKDPITLPVPWASEPEHSHLPDDARFRALFESHGFTIRSWEDISDNALNWRKKHSERENGERETGHTQQKSPLNPTLIFGARFQQMGKNVQQNLANGRISIIQAVLEKQ</sequence>
<dbReference type="PANTHER" id="PTHR44307">
    <property type="entry name" value="PHOSPHOETHANOLAMINE METHYLTRANSFERASE"/>
    <property type="match status" value="1"/>
</dbReference>
<comment type="pathway">
    <text evidence="1">Lipid metabolism.</text>
</comment>
<dbReference type="InterPro" id="IPR029063">
    <property type="entry name" value="SAM-dependent_MTases_sf"/>
</dbReference>
<dbReference type="Pfam" id="PF08241">
    <property type="entry name" value="Methyltransf_11"/>
    <property type="match status" value="1"/>
</dbReference>
<dbReference type="PANTHER" id="PTHR44307:SF2">
    <property type="entry name" value="PHOSPHOETHANOLAMINE METHYLTRANSFERASE ISOFORM X1"/>
    <property type="match status" value="1"/>
</dbReference>
<keyword evidence="2 7" id="KW-0489">Methyltransferase</keyword>
<proteinExistence type="predicted"/>
<gene>
    <name evidence="7" type="ORF">H4O21_19715</name>
</gene>
<evidence type="ECO:0000313" key="8">
    <source>
        <dbReference type="Proteomes" id="UP000565262"/>
    </source>
</evidence>
<reference evidence="7 8" key="1">
    <citation type="submission" date="2020-08" db="EMBL/GenBank/DDBJ databases">
        <title>Oceanospirillum sp. nov. isolated from marine sediment.</title>
        <authorList>
            <person name="Ji X."/>
        </authorList>
    </citation>
    <scope>NUCLEOTIDE SEQUENCE [LARGE SCALE GENOMIC DNA]</scope>
    <source>
        <strain evidence="7 8">D5</strain>
    </source>
</reference>
<dbReference type="RefSeq" id="WP_182810609.1">
    <property type="nucleotide sequence ID" value="NZ_JACJFM010000036.1"/>
</dbReference>
<evidence type="ECO:0000256" key="4">
    <source>
        <dbReference type="ARBA" id="ARBA00025707"/>
    </source>
</evidence>
<dbReference type="GO" id="GO:0008757">
    <property type="term" value="F:S-adenosylmethionine-dependent methyltransferase activity"/>
    <property type="evidence" value="ECO:0007669"/>
    <property type="project" value="InterPro"/>
</dbReference>
<dbReference type="GO" id="GO:0032259">
    <property type="term" value="P:methylation"/>
    <property type="evidence" value="ECO:0007669"/>
    <property type="project" value="UniProtKB-KW"/>
</dbReference>
<evidence type="ECO:0000256" key="5">
    <source>
        <dbReference type="SAM" id="MobiDB-lite"/>
    </source>
</evidence>
<evidence type="ECO:0000256" key="2">
    <source>
        <dbReference type="ARBA" id="ARBA00022603"/>
    </source>
</evidence>
<dbReference type="Gene3D" id="3.40.50.150">
    <property type="entry name" value="Vaccinia Virus protein VP39"/>
    <property type="match status" value="1"/>
</dbReference>
<dbReference type="SUPFAM" id="SSF53335">
    <property type="entry name" value="S-adenosyl-L-methionine-dependent methyltransferases"/>
    <property type="match status" value="1"/>
</dbReference>
<dbReference type="AlphaFoldDB" id="A0A839IV48"/>
<dbReference type="CDD" id="cd02440">
    <property type="entry name" value="AdoMet_MTases"/>
    <property type="match status" value="1"/>
</dbReference>
<feature type="domain" description="Methyltransferase type 11" evidence="6">
    <location>
        <begin position="71"/>
        <end position="168"/>
    </location>
</feature>
<accession>A0A839IV48</accession>
<organism evidence="7 8">
    <name type="scientific">Oceanospirillum sediminis</name>
    <dbReference type="NCBI Taxonomy" id="2760088"/>
    <lineage>
        <taxon>Bacteria</taxon>
        <taxon>Pseudomonadati</taxon>
        <taxon>Pseudomonadota</taxon>
        <taxon>Gammaproteobacteria</taxon>
        <taxon>Oceanospirillales</taxon>
        <taxon>Oceanospirillaceae</taxon>
        <taxon>Oceanospirillum</taxon>
    </lineage>
</organism>
<dbReference type="EMBL" id="JACJFM010000036">
    <property type="protein sequence ID" value="MBB1488841.1"/>
    <property type="molecule type" value="Genomic_DNA"/>
</dbReference>
<dbReference type="Proteomes" id="UP000565262">
    <property type="component" value="Unassembled WGS sequence"/>
</dbReference>
<comment type="pathway">
    <text evidence="4">Phospholipid metabolism.</text>
</comment>